<organism evidence="1 2">
    <name type="scientific">Rufibacter tibetensis</name>
    <dbReference type="NCBI Taxonomy" id="512763"/>
    <lineage>
        <taxon>Bacteria</taxon>
        <taxon>Pseudomonadati</taxon>
        <taxon>Bacteroidota</taxon>
        <taxon>Cytophagia</taxon>
        <taxon>Cytophagales</taxon>
        <taxon>Hymenobacteraceae</taxon>
        <taxon>Rufibacter</taxon>
    </lineage>
</organism>
<dbReference type="EMBL" id="CP012643">
    <property type="protein sequence ID" value="ALJ00988.1"/>
    <property type="molecule type" value="Genomic_DNA"/>
</dbReference>
<evidence type="ECO:0000313" key="2">
    <source>
        <dbReference type="Proteomes" id="UP000061382"/>
    </source>
</evidence>
<dbReference type="STRING" id="512763.DC20_20835"/>
<dbReference type="KEGG" id="rti:DC20_20835"/>
<dbReference type="Proteomes" id="UP000061382">
    <property type="component" value="Chromosome"/>
</dbReference>
<gene>
    <name evidence="1" type="ORF">DC20_20835</name>
</gene>
<accession>A0A0P0CTZ0</accession>
<evidence type="ECO:0000313" key="1">
    <source>
        <dbReference type="EMBL" id="ALJ00988.1"/>
    </source>
</evidence>
<dbReference type="PATRIC" id="fig|512763.3.peg.4576"/>
<name>A0A0P0CTZ0_9BACT</name>
<keyword evidence="2" id="KW-1185">Reference proteome</keyword>
<proteinExistence type="predicted"/>
<sequence length="236" mass="26319">MPEAGDWVARRILKAHGAVFVAQGSVVCPPSIIFTDAAGCASWQVRVNTRRENINGIPVELQTEAMEALLAARSEATQRNLRITPRGTWAARRNYRDTEKIWSRRVIPGLAFWQRRGKLSARDAARIRGLAPAQQVEEILRLEAQGLFFSKDFSRPVLSSGSAPGASQHISMLALDINEHSRAAVRTILARHGWFQTVVSDLPHFTYLGTLQEKLPALGLRKTVKNGRVYWTPAKM</sequence>
<dbReference type="AlphaFoldDB" id="A0A0P0CTZ0"/>
<reference evidence="1 2" key="1">
    <citation type="submission" date="2015-08" db="EMBL/GenBank/DDBJ databases">
        <title>Complete genome sequence of Rufibacter tibetensis strain 1351t, a radiation-resistant bacterium from tibet plateau.</title>
        <authorList>
            <person name="Dai J."/>
        </authorList>
    </citation>
    <scope>NUCLEOTIDE SEQUENCE [LARGE SCALE GENOMIC DNA]</scope>
    <source>
        <strain evidence="1 2">1351</strain>
    </source>
</reference>
<evidence type="ECO:0008006" key="3">
    <source>
        <dbReference type="Google" id="ProtNLM"/>
    </source>
</evidence>
<protein>
    <recommendedName>
        <fullName evidence="3">Peptidase M15B domain-containing protein</fullName>
    </recommendedName>
</protein>